<organism evidence="2 3">
    <name type="scientific">Aspergillus sclerotiicarbonarius (strain CBS 121057 / IBT 28362)</name>
    <dbReference type="NCBI Taxonomy" id="1448318"/>
    <lineage>
        <taxon>Eukaryota</taxon>
        <taxon>Fungi</taxon>
        <taxon>Dikarya</taxon>
        <taxon>Ascomycota</taxon>
        <taxon>Pezizomycotina</taxon>
        <taxon>Eurotiomycetes</taxon>
        <taxon>Eurotiomycetidae</taxon>
        <taxon>Eurotiales</taxon>
        <taxon>Aspergillaceae</taxon>
        <taxon>Aspergillus</taxon>
        <taxon>Aspergillus subgen. Circumdati</taxon>
    </lineage>
</organism>
<evidence type="ECO:0000256" key="1">
    <source>
        <dbReference type="SAM" id="SignalP"/>
    </source>
</evidence>
<dbReference type="AlphaFoldDB" id="A0A319ERX6"/>
<evidence type="ECO:0000313" key="2">
    <source>
        <dbReference type="EMBL" id="PYI06474.1"/>
    </source>
</evidence>
<evidence type="ECO:0008006" key="4">
    <source>
        <dbReference type="Google" id="ProtNLM"/>
    </source>
</evidence>
<dbReference type="VEuPathDB" id="FungiDB:BO78DRAFT_115549"/>
<sequence>MIRATETLVVLSLLRITLPEHYYSDGDGDDDNPRLQDTATRLAGNWEGKGSQCTLQLGQARKLHTASPCLGVTTGRRRSVTIANPVSHQWGNWRGFLMIDSPIVSGYAIPMRRRRPSFIQRVPSQLGWWFLVGKYPSGHDSDVTSHCRQALTEPPTNSPSTASPHSYLTIPIITAMAG</sequence>
<dbReference type="Proteomes" id="UP000248423">
    <property type="component" value="Unassembled WGS sequence"/>
</dbReference>
<keyword evidence="1" id="KW-0732">Signal</keyword>
<dbReference type="EMBL" id="KZ826349">
    <property type="protein sequence ID" value="PYI06474.1"/>
    <property type="molecule type" value="Genomic_DNA"/>
</dbReference>
<proteinExistence type="predicted"/>
<protein>
    <recommendedName>
        <fullName evidence="4">Secreted protein</fullName>
    </recommendedName>
</protein>
<gene>
    <name evidence="2" type="ORF">BO78DRAFT_115549</name>
</gene>
<keyword evidence="3" id="KW-1185">Reference proteome</keyword>
<feature type="signal peptide" evidence="1">
    <location>
        <begin position="1"/>
        <end position="19"/>
    </location>
</feature>
<evidence type="ECO:0000313" key="3">
    <source>
        <dbReference type="Proteomes" id="UP000248423"/>
    </source>
</evidence>
<reference evidence="2 3" key="1">
    <citation type="submission" date="2018-02" db="EMBL/GenBank/DDBJ databases">
        <title>The genomes of Aspergillus section Nigri reveals drivers in fungal speciation.</title>
        <authorList>
            <consortium name="DOE Joint Genome Institute"/>
            <person name="Vesth T.C."/>
            <person name="Nybo J."/>
            <person name="Theobald S."/>
            <person name="Brandl J."/>
            <person name="Frisvad J.C."/>
            <person name="Nielsen K.F."/>
            <person name="Lyhne E.K."/>
            <person name="Kogle M.E."/>
            <person name="Kuo A."/>
            <person name="Riley R."/>
            <person name="Clum A."/>
            <person name="Nolan M."/>
            <person name="Lipzen A."/>
            <person name="Salamov A."/>
            <person name="Henrissat B."/>
            <person name="Wiebenga A."/>
            <person name="De vries R.P."/>
            <person name="Grigoriev I.V."/>
            <person name="Mortensen U.H."/>
            <person name="Andersen M.R."/>
            <person name="Baker S.E."/>
        </authorList>
    </citation>
    <scope>NUCLEOTIDE SEQUENCE [LARGE SCALE GENOMIC DNA]</scope>
    <source>
        <strain evidence="2 3">CBS 121057</strain>
    </source>
</reference>
<feature type="chain" id="PRO_5016329939" description="Secreted protein" evidence="1">
    <location>
        <begin position="20"/>
        <end position="178"/>
    </location>
</feature>
<accession>A0A319ERX6</accession>
<name>A0A319ERX6_ASPSB</name>